<dbReference type="CDD" id="cd07067">
    <property type="entry name" value="HP_PGM_like"/>
    <property type="match status" value="1"/>
</dbReference>
<proteinExistence type="predicted"/>
<evidence type="ECO:0000256" key="1">
    <source>
        <dbReference type="ARBA" id="ARBA00022801"/>
    </source>
</evidence>
<dbReference type="PANTHER" id="PTHR46517:SF1">
    <property type="entry name" value="FRUCTOSE-2,6-BISPHOSPHATASE TIGAR"/>
    <property type="match status" value="1"/>
</dbReference>
<evidence type="ECO:0000313" key="9">
    <source>
        <dbReference type="Proteomes" id="UP000094892"/>
    </source>
</evidence>
<dbReference type="Pfam" id="PF00300">
    <property type="entry name" value="His_Phos_1"/>
    <property type="match status" value="1"/>
</dbReference>
<dbReference type="GeneID" id="89668500"/>
<dbReference type="EMBL" id="LUXM01000033">
    <property type="protein sequence ID" value="KZU94387.1"/>
    <property type="molecule type" value="Genomic_DNA"/>
</dbReference>
<dbReference type="Gene3D" id="3.40.50.1240">
    <property type="entry name" value="Phosphoglycerate mutase-like"/>
    <property type="match status" value="1"/>
</dbReference>
<dbReference type="Proteomes" id="UP000076989">
    <property type="component" value="Unassembled WGS sequence"/>
</dbReference>
<comment type="caution">
    <text evidence="6">The sequence shown here is derived from an EMBL/GenBank/DDBJ whole genome shotgun (WGS) entry which is preliminary data.</text>
</comment>
<dbReference type="EMBL" id="LUWI01000018">
    <property type="protein sequence ID" value="KZU05287.1"/>
    <property type="molecule type" value="Genomic_DNA"/>
</dbReference>
<evidence type="ECO:0000313" key="4">
    <source>
        <dbReference type="EMBL" id="KZU05287.1"/>
    </source>
</evidence>
<sequence length="222" mass="24441">MQIYFIRHGRTQYNLEHRFQGGRADSPLVASGIDGAKAAGDYLSTTQFSAVYSSPQQRALDTAKYIVAANQWQPPIQIDDGLREFDFGDWDGKQEAEVQPQSYAQVIFTKPAEYRPELAGGGESYADFVTRTTSTLHRLIDQVGVASTQPLLIVSHGLVTTMTVKALMGVPVAELRAPFVVDGQVMKTVGHGIVDNDSLTVLSTTDNQHFELTTWNETGYLK</sequence>
<evidence type="ECO:0000313" key="6">
    <source>
        <dbReference type="EMBL" id="ODO60990.1"/>
    </source>
</evidence>
<dbReference type="GO" id="GO:0043456">
    <property type="term" value="P:regulation of pentose-phosphate shunt"/>
    <property type="evidence" value="ECO:0007669"/>
    <property type="project" value="TreeGrafter"/>
</dbReference>
<dbReference type="GO" id="GO:0005829">
    <property type="term" value="C:cytosol"/>
    <property type="evidence" value="ECO:0007669"/>
    <property type="project" value="TreeGrafter"/>
</dbReference>
<dbReference type="PATRIC" id="fig|1590.143.peg.1537"/>
<accession>A0A162DZ20</accession>
<dbReference type="InterPro" id="IPR051695">
    <property type="entry name" value="Phosphoglycerate_Mutase"/>
</dbReference>
<dbReference type="GO" id="GO:0004331">
    <property type="term" value="F:fructose-2,6-bisphosphate 2-phosphatase activity"/>
    <property type="evidence" value="ECO:0007669"/>
    <property type="project" value="TreeGrafter"/>
</dbReference>
<organism evidence="6 9">
    <name type="scientific">Lactiplantibacillus plantarum</name>
    <name type="common">Lactobacillus plantarum</name>
    <dbReference type="NCBI Taxonomy" id="1590"/>
    <lineage>
        <taxon>Bacteria</taxon>
        <taxon>Bacillati</taxon>
        <taxon>Bacillota</taxon>
        <taxon>Bacilli</taxon>
        <taxon>Lactobacillales</taxon>
        <taxon>Lactobacillaceae</taxon>
        <taxon>Lactiplantibacillus</taxon>
    </lineage>
</organism>
<dbReference type="SUPFAM" id="SSF53254">
    <property type="entry name" value="Phosphoglycerate mutase-like"/>
    <property type="match status" value="1"/>
</dbReference>
<dbReference type="GO" id="GO:0004619">
    <property type="term" value="F:phosphoglycerate mutase activity"/>
    <property type="evidence" value="ECO:0007669"/>
    <property type="project" value="UniProtKB-EC"/>
</dbReference>
<dbReference type="KEGG" id="lpb:SH83_04040"/>
<protein>
    <submittedName>
        <fullName evidence="6">Phosphoglycerate mutase (2,3-diphosphoglycerate-independent)</fullName>
        <ecNumber evidence="6">5.4.2.12</ecNumber>
    </submittedName>
    <submittedName>
        <fullName evidence="4">Phosphoglycerate mutase family 5</fullName>
    </submittedName>
</protein>
<gene>
    <name evidence="5" type="ORF">Lp19_2361</name>
    <name evidence="6" type="ORF">LPJSA22_00939</name>
    <name evidence="4" type="ORF">Nizo2260_1267</name>
</gene>
<evidence type="ECO:0000256" key="2">
    <source>
        <dbReference type="PIRSR" id="PIRSR613078-1"/>
    </source>
</evidence>
<reference evidence="7 8" key="1">
    <citation type="submission" date="2016-03" db="EMBL/GenBank/DDBJ databases">
        <title>Comparative genomics of 54 Lactobacillus plantarum strains reveals genomic uncoupling from niche constraints.</title>
        <authorList>
            <person name="Martino M.E."/>
        </authorList>
    </citation>
    <scope>NUCLEOTIDE SEQUENCE [LARGE SCALE GENOMIC DNA]</scope>
    <source>
        <strain evidence="5 7">19.1</strain>
        <strain evidence="4 8">Nizo2260</strain>
    </source>
</reference>
<dbReference type="AlphaFoldDB" id="A0A162DZ20"/>
<evidence type="ECO:0000313" key="5">
    <source>
        <dbReference type="EMBL" id="KZU94387.1"/>
    </source>
</evidence>
<dbReference type="EC" id="5.4.2.12" evidence="6"/>
<feature type="binding site" evidence="3">
    <location>
        <position position="58"/>
    </location>
    <ligand>
        <name>substrate</name>
    </ligand>
</feature>
<dbReference type="Proteomes" id="UP000094892">
    <property type="component" value="Unassembled WGS sequence"/>
</dbReference>
<keyword evidence="6" id="KW-0413">Isomerase</keyword>
<dbReference type="InterPro" id="IPR013078">
    <property type="entry name" value="His_Pase_superF_clade-1"/>
</dbReference>
<evidence type="ECO:0000256" key="3">
    <source>
        <dbReference type="PIRSR" id="PIRSR613078-2"/>
    </source>
</evidence>
<feature type="active site" description="Proton donor/acceptor" evidence="2">
    <location>
        <position position="84"/>
    </location>
</feature>
<keyword evidence="1" id="KW-0378">Hydrolase</keyword>
<dbReference type="Proteomes" id="UP000076882">
    <property type="component" value="Unassembled WGS sequence"/>
</dbReference>
<feature type="active site" description="Tele-phosphohistidine intermediate" evidence="2">
    <location>
        <position position="8"/>
    </location>
</feature>
<dbReference type="PANTHER" id="PTHR46517">
    <property type="entry name" value="FRUCTOSE-2,6-BISPHOSPHATASE TIGAR"/>
    <property type="match status" value="1"/>
</dbReference>
<dbReference type="GO" id="GO:0045820">
    <property type="term" value="P:negative regulation of glycolytic process"/>
    <property type="evidence" value="ECO:0007669"/>
    <property type="project" value="TreeGrafter"/>
</dbReference>
<reference evidence="6 9" key="2">
    <citation type="submission" date="2016-08" db="EMBL/GenBank/DDBJ databases">
        <title>Genome sequencing of Lactobacillus plantarum JSA22, isolated from fermented soybean paste.</title>
        <authorList>
            <person name="Choi H.S."/>
        </authorList>
    </citation>
    <scope>NUCLEOTIDE SEQUENCE [LARGE SCALE GENOMIC DNA]</scope>
    <source>
        <strain evidence="6 9">JSA22</strain>
    </source>
</reference>
<evidence type="ECO:0000313" key="7">
    <source>
        <dbReference type="Proteomes" id="UP000076882"/>
    </source>
</evidence>
<feature type="binding site" evidence="3">
    <location>
        <begin position="7"/>
        <end position="14"/>
    </location>
    <ligand>
        <name>substrate</name>
    </ligand>
</feature>
<name>A0A162DZ20_LACPN</name>
<dbReference type="RefSeq" id="WP_003644074.1">
    <property type="nucleotide sequence ID" value="NZ_AP028145.1"/>
</dbReference>
<dbReference type="InterPro" id="IPR029033">
    <property type="entry name" value="His_PPase_superfam"/>
</dbReference>
<dbReference type="EMBL" id="MCOL01000001">
    <property type="protein sequence ID" value="ODO60990.1"/>
    <property type="molecule type" value="Genomic_DNA"/>
</dbReference>
<evidence type="ECO:0000313" key="8">
    <source>
        <dbReference type="Proteomes" id="UP000076989"/>
    </source>
</evidence>
<dbReference type="SMART" id="SM00855">
    <property type="entry name" value="PGAM"/>
    <property type="match status" value="1"/>
</dbReference>